<dbReference type="InterPro" id="IPR036397">
    <property type="entry name" value="RNaseH_sf"/>
</dbReference>
<evidence type="ECO:0000259" key="1">
    <source>
        <dbReference type="Pfam" id="PF13456"/>
    </source>
</evidence>
<gene>
    <name evidence="2" type="ORF">Ddye_017538</name>
</gene>
<sequence length="243" mass="25983">MAMDVCRLLIGEEVLKTITAYDFSGIVLSLCSSVGNVLFNLFILGCLRLWTNRNSVIHGSVGWTAADMVTSFGFGKTEVGIIIRDHNSTVIAAKSSLVLGCSSVDLLEAQACLKGLQLAIDVGIFGMVLESDAATVIKLLSGHIVPRTEMGALIRNSLALGASVNLLAVEAFWRGANSVAYSLAQLAHSLDGSVVRLEELPTDASRLVRLDSASFGCFALVPVLPKKNVNLNKIIQIFNIRFC</sequence>
<feature type="domain" description="RNase H type-1" evidence="1">
    <location>
        <begin position="75"/>
        <end position="186"/>
    </location>
</feature>
<dbReference type="SUPFAM" id="SSF53098">
    <property type="entry name" value="Ribonuclease H-like"/>
    <property type="match status" value="1"/>
</dbReference>
<dbReference type="GO" id="GO:0004523">
    <property type="term" value="F:RNA-DNA hybrid ribonuclease activity"/>
    <property type="evidence" value="ECO:0007669"/>
    <property type="project" value="InterPro"/>
</dbReference>
<dbReference type="InterPro" id="IPR053151">
    <property type="entry name" value="RNase_H-like"/>
</dbReference>
<dbReference type="AlphaFoldDB" id="A0AAD9U9E7"/>
<accession>A0AAD9U9E7</accession>
<dbReference type="GO" id="GO:0003676">
    <property type="term" value="F:nucleic acid binding"/>
    <property type="evidence" value="ECO:0007669"/>
    <property type="project" value="InterPro"/>
</dbReference>
<dbReference type="EMBL" id="JANJYI010000005">
    <property type="protein sequence ID" value="KAK2650049.1"/>
    <property type="molecule type" value="Genomic_DNA"/>
</dbReference>
<evidence type="ECO:0000313" key="3">
    <source>
        <dbReference type="Proteomes" id="UP001280121"/>
    </source>
</evidence>
<protein>
    <recommendedName>
        <fullName evidence="1">RNase H type-1 domain-containing protein</fullName>
    </recommendedName>
</protein>
<dbReference type="PANTHER" id="PTHR47723">
    <property type="entry name" value="OS05G0353850 PROTEIN"/>
    <property type="match status" value="1"/>
</dbReference>
<comment type="caution">
    <text evidence="2">The sequence shown here is derived from an EMBL/GenBank/DDBJ whole genome shotgun (WGS) entry which is preliminary data.</text>
</comment>
<dbReference type="InterPro" id="IPR012337">
    <property type="entry name" value="RNaseH-like_sf"/>
</dbReference>
<reference evidence="2" key="1">
    <citation type="journal article" date="2023" name="Plant J.">
        <title>Genome sequences and population genomics provide insights into the demographic history, inbreeding, and mutation load of two 'living fossil' tree species of Dipteronia.</title>
        <authorList>
            <person name="Feng Y."/>
            <person name="Comes H.P."/>
            <person name="Chen J."/>
            <person name="Zhu S."/>
            <person name="Lu R."/>
            <person name="Zhang X."/>
            <person name="Li P."/>
            <person name="Qiu J."/>
            <person name="Olsen K.M."/>
            <person name="Qiu Y."/>
        </authorList>
    </citation>
    <scope>NUCLEOTIDE SEQUENCE</scope>
    <source>
        <strain evidence="2">KIB01</strain>
    </source>
</reference>
<dbReference type="InterPro" id="IPR002156">
    <property type="entry name" value="RNaseH_domain"/>
</dbReference>
<organism evidence="2 3">
    <name type="scientific">Dipteronia dyeriana</name>
    <dbReference type="NCBI Taxonomy" id="168575"/>
    <lineage>
        <taxon>Eukaryota</taxon>
        <taxon>Viridiplantae</taxon>
        <taxon>Streptophyta</taxon>
        <taxon>Embryophyta</taxon>
        <taxon>Tracheophyta</taxon>
        <taxon>Spermatophyta</taxon>
        <taxon>Magnoliopsida</taxon>
        <taxon>eudicotyledons</taxon>
        <taxon>Gunneridae</taxon>
        <taxon>Pentapetalae</taxon>
        <taxon>rosids</taxon>
        <taxon>malvids</taxon>
        <taxon>Sapindales</taxon>
        <taxon>Sapindaceae</taxon>
        <taxon>Hippocastanoideae</taxon>
        <taxon>Acereae</taxon>
        <taxon>Dipteronia</taxon>
    </lineage>
</organism>
<dbReference type="Proteomes" id="UP001280121">
    <property type="component" value="Unassembled WGS sequence"/>
</dbReference>
<name>A0AAD9U9E7_9ROSI</name>
<dbReference type="Pfam" id="PF13456">
    <property type="entry name" value="RVT_3"/>
    <property type="match status" value="1"/>
</dbReference>
<dbReference type="CDD" id="cd06222">
    <property type="entry name" value="RNase_H_like"/>
    <property type="match status" value="1"/>
</dbReference>
<keyword evidence="3" id="KW-1185">Reference proteome</keyword>
<dbReference type="InterPro" id="IPR044730">
    <property type="entry name" value="RNase_H-like_dom_plant"/>
</dbReference>
<proteinExistence type="predicted"/>
<dbReference type="PANTHER" id="PTHR47723:SF24">
    <property type="entry name" value="RNASE H TYPE-1 DOMAIN-CONTAINING PROTEIN"/>
    <property type="match status" value="1"/>
</dbReference>
<evidence type="ECO:0000313" key="2">
    <source>
        <dbReference type="EMBL" id="KAK2650049.1"/>
    </source>
</evidence>
<dbReference type="Gene3D" id="3.30.420.10">
    <property type="entry name" value="Ribonuclease H-like superfamily/Ribonuclease H"/>
    <property type="match status" value="1"/>
</dbReference>